<feature type="signal peptide" evidence="4">
    <location>
        <begin position="1"/>
        <end position="21"/>
    </location>
</feature>
<dbReference type="AlphaFoldDB" id="A0A1H0DXA0"/>
<proteinExistence type="inferred from homology"/>
<evidence type="ECO:0000313" key="7">
    <source>
        <dbReference type="Proteomes" id="UP000198779"/>
    </source>
</evidence>
<dbReference type="Pfam" id="PF13379">
    <property type="entry name" value="NMT1_2"/>
    <property type="match status" value="1"/>
</dbReference>
<feature type="chain" id="PRO_5041051241" evidence="4">
    <location>
        <begin position="22"/>
        <end position="305"/>
    </location>
</feature>
<dbReference type="STRING" id="645274.SAMN04487901_10523"/>
<dbReference type="EMBL" id="FNIW01000002">
    <property type="protein sequence ID" value="SDN74814.1"/>
    <property type="molecule type" value="Genomic_DNA"/>
</dbReference>
<reference evidence="6 7" key="2">
    <citation type="submission" date="2016-10" db="EMBL/GenBank/DDBJ databases">
        <authorList>
            <person name="Varghese N."/>
            <person name="Submissions S."/>
        </authorList>
    </citation>
    <scope>NUCLEOTIDE SEQUENCE</scope>
    <source>
        <strain evidence="6">BP1-145</strain>
        <strain evidence="7">BP1-148</strain>
    </source>
</reference>
<dbReference type="Gene3D" id="3.40.190.10">
    <property type="entry name" value="Periplasmic binding protein-like II"/>
    <property type="match status" value="2"/>
</dbReference>
<keyword evidence="3 4" id="KW-0732">Signal</keyword>
<dbReference type="GO" id="GO:0042597">
    <property type="term" value="C:periplasmic space"/>
    <property type="evidence" value="ECO:0007669"/>
    <property type="project" value="UniProtKB-SubCell"/>
</dbReference>
<protein>
    <submittedName>
        <fullName evidence="6">NitT/TauT family transport system substrate-binding protein</fullName>
    </submittedName>
</protein>
<evidence type="ECO:0000256" key="2">
    <source>
        <dbReference type="ARBA" id="ARBA00010742"/>
    </source>
</evidence>
<dbReference type="RefSeq" id="WP_091851703.1">
    <property type="nucleotide sequence ID" value="NZ_CP091791.1"/>
</dbReference>
<evidence type="ECO:0000313" key="6">
    <source>
        <dbReference type="EMBL" id="SDN74814.1"/>
    </source>
</evidence>
<accession>A0A1H0DXA0</accession>
<evidence type="ECO:0000256" key="4">
    <source>
        <dbReference type="SAM" id="SignalP"/>
    </source>
</evidence>
<organism evidence="6 8">
    <name type="scientific">Prevotella communis</name>
    <dbReference type="NCBI Taxonomy" id="2913614"/>
    <lineage>
        <taxon>Bacteria</taxon>
        <taxon>Pseudomonadati</taxon>
        <taxon>Bacteroidota</taxon>
        <taxon>Bacteroidia</taxon>
        <taxon>Bacteroidales</taxon>
        <taxon>Prevotellaceae</taxon>
        <taxon>Prevotella</taxon>
    </lineage>
</organism>
<dbReference type="EMBL" id="FNCQ01000005">
    <property type="protein sequence ID" value="SDG52693.1"/>
    <property type="molecule type" value="Genomic_DNA"/>
</dbReference>
<dbReference type="Proteomes" id="UP000199134">
    <property type="component" value="Unassembled WGS sequence"/>
</dbReference>
<comment type="similarity">
    <text evidence="2">Belongs to the bacterial solute-binding protein SsuA/TauA family.</text>
</comment>
<keyword evidence="7" id="KW-1185">Reference proteome</keyword>
<evidence type="ECO:0000256" key="1">
    <source>
        <dbReference type="ARBA" id="ARBA00004418"/>
    </source>
</evidence>
<sequence length="305" mass="33918">MNGIRLFFTIATGLLCFVACAGRGDNTQTDNEKDTRESDSASLRIAVMPTIDCLPLFVAEEEGMFERHGVSVSLYPYQAQMDCDTAIRNGWVDAMVTDLVRAERLKSQGVQLRYLTATDLQWQLLAGKHARLKKLGQLENKMIAMTRYSATAMLADVLVDSASVINEHVFRIQVNDLGVRLQMLETETMDAMFLPQPQATAAKLLGAEVLYDTQWNDVCMGAMVASEASQCDTLRQRLTKGMLKAYGEACDTINKRGVRFYSKLLAQRCGLKGGVADSISSDIHFNGVRQPRQQDITRATSWLNK</sequence>
<gene>
    <name evidence="6" type="ORF">SAMN04487900_102205</name>
    <name evidence="5" type="ORF">SAMN04487901_10523</name>
</gene>
<evidence type="ECO:0000313" key="8">
    <source>
        <dbReference type="Proteomes" id="UP000199134"/>
    </source>
</evidence>
<comment type="subcellular location">
    <subcellularLocation>
        <location evidence="1">Periplasm</location>
    </subcellularLocation>
</comment>
<dbReference type="PANTHER" id="PTHR30024:SF47">
    <property type="entry name" value="TAURINE-BINDING PERIPLASMIC PROTEIN"/>
    <property type="match status" value="1"/>
</dbReference>
<dbReference type="OrthoDB" id="1081427at2"/>
<evidence type="ECO:0000313" key="5">
    <source>
        <dbReference type="EMBL" id="SDG52693.1"/>
    </source>
</evidence>
<reference evidence="5 8" key="1">
    <citation type="submission" date="2016-10" db="EMBL/GenBank/DDBJ databases">
        <authorList>
            <person name="de Groot N.N."/>
        </authorList>
    </citation>
    <scope>NUCLEOTIDE SEQUENCE [LARGE SCALE GENOMIC DNA]</scope>
    <source>
        <strain evidence="8">BP1-145</strain>
        <strain evidence="5">BP1-148</strain>
    </source>
</reference>
<evidence type="ECO:0000256" key="3">
    <source>
        <dbReference type="ARBA" id="ARBA00022729"/>
    </source>
</evidence>
<dbReference type="PANTHER" id="PTHR30024">
    <property type="entry name" value="ALIPHATIC SULFONATES-BINDING PROTEIN-RELATED"/>
    <property type="match status" value="1"/>
</dbReference>
<accession>A0A1G7UYT2</accession>
<dbReference type="Proteomes" id="UP000198779">
    <property type="component" value="Unassembled WGS sequence"/>
</dbReference>
<name>A0A1H0DXA0_9BACT</name>
<dbReference type="SUPFAM" id="SSF53850">
    <property type="entry name" value="Periplasmic binding protein-like II"/>
    <property type="match status" value="1"/>
</dbReference>